<proteinExistence type="predicted"/>
<dbReference type="PANTHER" id="PTHR34614">
    <property type="match status" value="1"/>
</dbReference>
<dbReference type="GO" id="GO:0003677">
    <property type="term" value="F:DNA binding"/>
    <property type="evidence" value="ECO:0007669"/>
    <property type="project" value="InterPro"/>
</dbReference>
<sequence>MTTMSFIKKIKKKGKTYAIEVEGYRDKDGKVKHKYLRYLGTLDENGKVKSSQKAITVDKVFRFGLPAIVSKTIEQLKLKDMIEKYKEDLDTILLMHLCAPSSISKMGHQIENIDPDFIKAELPFNRKRIDATLDFLEEHKEVIEQNVYENLKEKYSNETLFYDITSIALNGYRSTLAKIGYPEFSPQINIGLCIEGKYGFPIFHEIFSGNFPQKKTLFQIAEKLKVFGRTNAVLIFDAGIADVKTIADVEDLGFGVISRMPMHEGLKKIVLENLSSSVKDIVKLSGSKVYVKEIQKEKGKLLICFNEKLKVSIKEHRYDEVIEAIEKKKKGKPIKDGLKKYLLKNGKEWKIDYDKLEEAEKYDGIYVIYCSDTSMPKEKAVKAYFERDRIEKGFQTMKNVLNVKPLRFQLDKKIRAFVMLCHLAYLVATYIEAELKDKELNYSFDKIKELLENVYTVKIHHGDKLLKRTSSMTEEQKKIMDVFGCCHNQG</sequence>
<evidence type="ECO:0000313" key="3">
    <source>
        <dbReference type="Proteomes" id="UP000218615"/>
    </source>
</evidence>
<reference evidence="3" key="1">
    <citation type="submission" date="2017-06" db="EMBL/GenBank/DDBJ databases">
        <authorList>
            <person name="Cremers G."/>
        </authorList>
    </citation>
    <scope>NUCLEOTIDE SEQUENCE [LARGE SCALE GENOMIC DNA]</scope>
</reference>
<dbReference type="GO" id="GO:0004803">
    <property type="term" value="F:transposase activity"/>
    <property type="evidence" value="ECO:0007669"/>
    <property type="project" value="InterPro"/>
</dbReference>
<dbReference type="SUPFAM" id="SSF53098">
    <property type="entry name" value="Ribonuclease H-like"/>
    <property type="match status" value="1"/>
</dbReference>
<dbReference type="Proteomes" id="UP000218615">
    <property type="component" value="Unassembled WGS sequence"/>
</dbReference>
<dbReference type="AlphaFoldDB" id="A0A284VSE5"/>
<dbReference type="EMBL" id="FZMP01000210">
    <property type="protein sequence ID" value="SNQ62215.1"/>
    <property type="molecule type" value="Genomic_DNA"/>
</dbReference>
<dbReference type="InterPro" id="IPR012337">
    <property type="entry name" value="RNaseH-like_sf"/>
</dbReference>
<dbReference type="Pfam" id="PF01609">
    <property type="entry name" value="DDE_Tnp_1"/>
    <property type="match status" value="1"/>
</dbReference>
<dbReference type="InterPro" id="IPR002559">
    <property type="entry name" value="Transposase_11"/>
</dbReference>
<evidence type="ECO:0000313" key="2">
    <source>
        <dbReference type="EMBL" id="SNQ62215.1"/>
    </source>
</evidence>
<protein>
    <recommendedName>
        <fullName evidence="1">Transposase IS4-like domain-containing protein</fullName>
    </recommendedName>
</protein>
<evidence type="ECO:0000259" key="1">
    <source>
        <dbReference type="Pfam" id="PF01609"/>
    </source>
</evidence>
<dbReference type="GO" id="GO:0006313">
    <property type="term" value="P:DNA transposition"/>
    <property type="evidence" value="ECO:0007669"/>
    <property type="project" value="InterPro"/>
</dbReference>
<keyword evidence="3" id="KW-1185">Reference proteome</keyword>
<accession>A0A284VSE5</accession>
<organism evidence="2 3">
    <name type="scientific">Candidatus Methanoperedens nitratireducens</name>
    <dbReference type="NCBI Taxonomy" id="1392998"/>
    <lineage>
        <taxon>Archaea</taxon>
        <taxon>Methanobacteriati</taxon>
        <taxon>Methanobacteriota</taxon>
        <taxon>Stenosarchaea group</taxon>
        <taxon>Methanomicrobia</taxon>
        <taxon>Methanosarcinales</taxon>
        <taxon>ANME-2 cluster</taxon>
        <taxon>Candidatus Methanoperedentaceae</taxon>
        <taxon>Candidatus Methanoperedens</taxon>
    </lineage>
</organism>
<name>A0A284VSE5_9EURY</name>
<feature type="domain" description="Transposase IS4-like" evidence="1">
    <location>
        <begin position="184"/>
        <end position="426"/>
    </location>
</feature>
<gene>
    <name evidence="2" type="ORF">MNV_620001</name>
</gene>
<dbReference type="PANTHER" id="PTHR34614:SF2">
    <property type="entry name" value="TRANSPOSASE IS4-LIKE DOMAIN-CONTAINING PROTEIN"/>
    <property type="match status" value="1"/>
</dbReference>